<dbReference type="GO" id="GO:0005886">
    <property type="term" value="C:plasma membrane"/>
    <property type="evidence" value="ECO:0007669"/>
    <property type="project" value="UniProtKB-SubCell"/>
</dbReference>
<evidence type="ECO:0000256" key="6">
    <source>
        <dbReference type="ARBA" id="ARBA00022989"/>
    </source>
</evidence>
<evidence type="ECO:0000256" key="3">
    <source>
        <dbReference type="ARBA" id="ARBA00022475"/>
    </source>
</evidence>
<evidence type="ECO:0000256" key="4">
    <source>
        <dbReference type="ARBA" id="ARBA00022692"/>
    </source>
</evidence>
<comment type="function">
    <text evidence="9">Part of the Sec protein translocase complex. Interacts with the SecYEG preprotein conducting channel. SecDF uses the proton motive force (PMF) to complete protein translocation after the ATP-dependent function of SecA.</text>
</comment>
<dbReference type="FunCoup" id="D1C4J3">
    <property type="interactions" value="131"/>
</dbReference>
<dbReference type="PANTHER" id="PTHR30081">
    <property type="entry name" value="PROTEIN-EXPORT MEMBRANE PROTEIN SEC"/>
    <property type="match status" value="1"/>
</dbReference>
<evidence type="ECO:0000259" key="12">
    <source>
        <dbReference type="Pfam" id="PF21760"/>
    </source>
</evidence>
<dbReference type="InterPro" id="IPR022813">
    <property type="entry name" value="SecD/SecF_arch_bac"/>
</dbReference>
<keyword evidence="8 9" id="KW-0472">Membrane</keyword>
<keyword evidence="7 9" id="KW-0811">Translocation</keyword>
<dbReference type="RefSeq" id="WP_012872206.1">
    <property type="nucleotide sequence ID" value="NC_013523.1"/>
</dbReference>
<dbReference type="AlphaFoldDB" id="D1C4J3"/>
<dbReference type="EMBL" id="CP001823">
    <property type="protein sequence ID" value="ACZ39160.1"/>
    <property type="molecule type" value="Genomic_DNA"/>
</dbReference>
<keyword evidence="6 9" id="KW-1133">Transmembrane helix</keyword>
<feature type="region of interest" description="Disordered" evidence="10">
    <location>
        <begin position="143"/>
        <end position="190"/>
    </location>
</feature>
<sequence length="489" mass="51855">MRIKPGFALILIVLLTLGAVWVDLPDGVLDPFNWKGDRISVHQGLDLQGGLQVILQAQPPAGQSVSRDALLGTRDTIERRVNALGVSEPLIQTRGDDQIVVELPGIEDPEAAVNILKETALLEIINPNGQYLPEGMLVNTTLGPADSVGTGSPAATPSATPSATPEATPGADGAAGTEAEATPEPSGPVYETIVTGADLKDAYPTTDPQTGVLVVGFELKPEAAQKFYDFTSTHIGQPMSIVVDKRVISTAEIRNPIRDSGVIQGMPAAEVNALALQLKSGALAVPLEVVQSRTVGPTLGQDSIDKSIVAGAVGLALVALFMILFYRVPGVLSVVALMVYSAIVFALFKLIPVVLTLAGIAGFILSIGMAVDANVLIFSRMKEELRRGNPVRRAIEAGFDHAWPSIRDSNVSTMITCVILYWFGRYTGASIIQGFALTLFIGVAVSMFSAITVTRTLLRVMLTRGFFHNEWWFGVESAPIPPAGRAASR</sequence>
<dbReference type="Pfam" id="PF21760">
    <property type="entry name" value="SecD_1st"/>
    <property type="match status" value="1"/>
</dbReference>
<dbReference type="FunFam" id="1.20.1640.10:FF:000004">
    <property type="entry name" value="Protein translocase subunit SecD"/>
    <property type="match status" value="1"/>
</dbReference>
<evidence type="ECO:0000256" key="8">
    <source>
        <dbReference type="ARBA" id="ARBA00023136"/>
    </source>
</evidence>
<keyword evidence="2 9" id="KW-0813">Transport</keyword>
<evidence type="ECO:0000256" key="9">
    <source>
        <dbReference type="HAMAP-Rule" id="MF_01463"/>
    </source>
</evidence>
<feature type="compositionally biased region" description="Low complexity" evidence="10">
    <location>
        <begin position="149"/>
        <end position="184"/>
    </location>
</feature>
<dbReference type="Pfam" id="PF02355">
    <property type="entry name" value="SecD_SecF_C"/>
    <property type="match status" value="1"/>
</dbReference>
<dbReference type="eggNOG" id="COG0342">
    <property type="taxonomic scope" value="Bacteria"/>
</dbReference>
<evidence type="ECO:0000259" key="11">
    <source>
        <dbReference type="Pfam" id="PF02355"/>
    </source>
</evidence>
<feature type="transmembrane region" description="Helical" evidence="9">
    <location>
        <begin position="331"/>
        <end position="351"/>
    </location>
</feature>
<dbReference type="InterPro" id="IPR054384">
    <property type="entry name" value="SecDF_P1_head"/>
</dbReference>
<dbReference type="GO" id="GO:0015450">
    <property type="term" value="F:protein-transporting ATPase activity"/>
    <property type="evidence" value="ECO:0007669"/>
    <property type="project" value="InterPro"/>
</dbReference>
<feature type="transmembrane region" description="Helical" evidence="9">
    <location>
        <begin position="434"/>
        <end position="458"/>
    </location>
</feature>
<feature type="transmembrane region" description="Helical" evidence="9">
    <location>
        <begin position="357"/>
        <end position="378"/>
    </location>
</feature>
<dbReference type="InterPro" id="IPR005791">
    <property type="entry name" value="SecD"/>
</dbReference>
<dbReference type="HOGENOM" id="CLU_007894_4_2_0"/>
<accession>D1C4J3</accession>
<feature type="domain" description="Protein translocase subunit SecDF P1" evidence="12">
    <location>
        <begin position="74"/>
        <end position="126"/>
    </location>
</feature>
<dbReference type="Gene3D" id="1.20.1640.10">
    <property type="entry name" value="Multidrug efflux transporter AcrB transmembrane domain"/>
    <property type="match status" value="1"/>
</dbReference>
<keyword evidence="5 9" id="KW-0653">Protein transport</keyword>
<organism evidence="14 15">
    <name type="scientific">Sphaerobacter thermophilus (strain ATCC 49802 / DSM 20745 / KCCM 41009 / NCIMB 13125 / S 6022)</name>
    <dbReference type="NCBI Taxonomy" id="479434"/>
    <lineage>
        <taxon>Bacteria</taxon>
        <taxon>Pseudomonadati</taxon>
        <taxon>Thermomicrobiota</taxon>
        <taxon>Thermomicrobia</taxon>
        <taxon>Sphaerobacterales</taxon>
        <taxon>Sphaerobacterineae</taxon>
        <taxon>Sphaerobacteraceae</taxon>
        <taxon>Sphaerobacter</taxon>
    </lineage>
</organism>
<dbReference type="KEGG" id="sti:Sthe_1726"/>
<dbReference type="PRINTS" id="PR00702">
    <property type="entry name" value="ACRIFLAVINRP"/>
</dbReference>
<evidence type="ECO:0000259" key="13">
    <source>
        <dbReference type="Pfam" id="PF22599"/>
    </source>
</evidence>
<dbReference type="InterPro" id="IPR001036">
    <property type="entry name" value="Acrflvin-R"/>
</dbReference>
<comment type="subcellular location">
    <subcellularLocation>
        <location evidence="1 9">Cell membrane</location>
        <topology evidence="1 9">Multi-pass membrane protein</topology>
    </subcellularLocation>
</comment>
<feature type="transmembrane region" description="Helical" evidence="9">
    <location>
        <begin position="308"/>
        <end position="326"/>
    </location>
</feature>
<name>D1C4J3_SPHTD</name>
<dbReference type="Pfam" id="PF22599">
    <property type="entry name" value="SecDF_P1_head"/>
    <property type="match status" value="1"/>
</dbReference>
<protein>
    <recommendedName>
        <fullName evidence="9">Protein translocase subunit SecD</fullName>
    </recommendedName>
</protein>
<keyword evidence="3 9" id="KW-1003">Cell membrane</keyword>
<dbReference type="GO" id="GO:0065002">
    <property type="term" value="P:intracellular protein transmembrane transport"/>
    <property type="evidence" value="ECO:0007669"/>
    <property type="project" value="UniProtKB-UniRule"/>
</dbReference>
<dbReference type="SUPFAM" id="SSF82866">
    <property type="entry name" value="Multidrug efflux transporter AcrB transmembrane domain"/>
    <property type="match status" value="1"/>
</dbReference>
<comment type="subunit">
    <text evidence="9">Forms a complex with SecF. Part of the essential Sec protein translocation apparatus which comprises SecA, SecYEG and auxiliary proteins SecDF. Other proteins may also be involved.</text>
</comment>
<keyword evidence="15" id="KW-1185">Reference proteome</keyword>
<dbReference type="NCBIfam" id="TIGR00916">
    <property type="entry name" value="2A0604s01"/>
    <property type="match status" value="1"/>
</dbReference>
<evidence type="ECO:0000256" key="5">
    <source>
        <dbReference type="ARBA" id="ARBA00022927"/>
    </source>
</evidence>
<evidence type="ECO:0000313" key="15">
    <source>
        <dbReference type="Proteomes" id="UP000002027"/>
    </source>
</evidence>
<dbReference type="PANTHER" id="PTHR30081:SF1">
    <property type="entry name" value="PROTEIN TRANSLOCASE SUBUNIT SECD"/>
    <property type="match status" value="1"/>
</dbReference>
<dbReference type="STRING" id="479434.Sthe_1726"/>
<gene>
    <name evidence="9" type="primary">secD</name>
    <name evidence="14" type="ordered locus">Sthe_1726</name>
</gene>
<evidence type="ECO:0000256" key="10">
    <source>
        <dbReference type="SAM" id="MobiDB-lite"/>
    </source>
</evidence>
<evidence type="ECO:0000256" key="2">
    <source>
        <dbReference type="ARBA" id="ARBA00022448"/>
    </source>
</evidence>
<dbReference type="Proteomes" id="UP000002027">
    <property type="component" value="Chromosome 1"/>
</dbReference>
<dbReference type="Gene3D" id="3.30.1360.200">
    <property type="match status" value="1"/>
</dbReference>
<reference evidence="15" key="1">
    <citation type="submission" date="2009-11" db="EMBL/GenBank/DDBJ databases">
        <title>The complete chromosome 1 of Sphaerobacter thermophilus DSM 20745.</title>
        <authorList>
            <person name="Lucas S."/>
            <person name="Copeland A."/>
            <person name="Lapidus A."/>
            <person name="Glavina del Rio T."/>
            <person name="Dalin E."/>
            <person name="Tice H."/>
            <person name="Bruce D."/>
            <person name="Goodwin L."/>
            <person name="Pitluck S."/>
            <person name="Kyrpides N."/>
            <person name="Mavromatis K."/>
            <person name="Ivanova N."/>
            <person name="Mikhailova N."/>
            <person name="LaButti K.M."/>
            <person name="Clum A."/>
            <person name="Sun H.I."/>
            <person name="Brettin T."/>
            <person name="Detter J.C."/>
            <person name="Han C."/>
            <person name="Larimer F."/>
            <person name="Land M."/>
            <person name="Hauser L."/>
            <person name="Markowitz V."/>
            <person name="Cheng J.F."/>
            <person name="Hugenholtz P."/>
            <person name="Woyke T."/>
            <person name="Wu D."/>
            <person name="Steenblock K."/>
            <person name="Schneider S."/>
            <person name="Pukall R."/>
            <person name="Goeker M."/>
            <person name="Klenk H.P."/>
            <person name="Eisen J.A."/>
        </authorList>
    </citation>
    <scope>NUCLEOTIDE SEQUENCE [LARGE SCALE GENOMIC DNA]</scope>
    <source>
        <strain evidence="15">ATCC 49802 / DSM 20745 / S 6022</strain>
    </source>
</reference>
<dbReference type="HAMAP" id="MF_01463_B">
    <property type="entry name" value="SecD_B"/>
    <property type="match status" value="1"/>
</dbReference>
<evidence type="ECO:0000256" key="1">
    <source>
        <dbReference type="ARBA" id="ARBA00004651"/>
    </source>
</evidence>
<dbReference type="InterPro" id="IPR048634">
    <property type="entry name" value="SecD_SecF_C"/>
</dbReference>
<dbReference type="GO" id="GO:0043952">
    <property type="term" value="P:protein transport by the Sec complex"/>
    <property type="evidence" value="ECO:0007669"/>
    <property type="project" value="UniProtKB-UniRule"/>
</dbReference>
<dbReference type="NCBIfam" id="TIGR01129">
    <property type="entry name" value="secD"/>
    <property type="match status" value="1"/>
</dbReference>
<proteinExistence type="inferred from homology"/>
<dbReference type="InterPro" id="IPR055344">
    <property type="entry name" value="SecD_SecF_C_bact"/>
</dbReference>
<reference evidence="14 15" key="2">
    <citation type="journal article" date="2010" name="Stand. Genomic Sci.">
        <title>Complete genome sequence of Desulfohalobium retbaense type strain (HR(100)).</title>
        <authorList>
            <person name="Spring S."/>
            <person name="Nolan M."/>
            <person name="Lapidus A."/>
            <person name="Glavina Del Rio T."/>
            <person name="Copeland A."/>
            <person name="Tice H."/>
            <person name="Cheng J.F."/>
            <person name="Lucas S."/>
            <person name="Land M."/>
            <person name="Chen F."/>
            <person name="Bruce D."/>
            <person name="Goodwin L."/>
            <person name="Pitluck S."/>
            <person name="Ivanova N."/>
            <person name="Mavromatis K."/>
            <person name="Mikhailova N."/>
            <person name="Pati A."/>
            <person name="Chen A."/>
            <person name="Palaniappan K."/>
            <person name="Hauser L."/>
            <person name="Chang Y.J."/>
            <person name="Jeffries C.D."/>
            <person name="Munk C."/>
            <person name="Kiss H."/>
            <person name="Chain P."/>
            <person name="Han C."/>
            <person name="Brettin T."/>
            <person name="Detter J.C."/>
            <person name="Schuler E."/>
            <person name="Goker M."/>
            <person name="Rohde M."/>
            <person name="Bristow J."/>
            <person name="Eisen J.A."/>
            <person name="Markowitz V."/>
            <person name="Hugenholtz P."/>
            <person name="Kyrpides N.C."/>
            <person name="Klenk H.P."/>
        </authorList>
    </citation>
    <scope>NUCLEOTIDE SEQUENCE [LARGE SCALE GENOMIC DNA]</scope>
    <source>
        <strain evidence="15">ATCC 49802 / DSM 20745 / S 6022</strain>
    </source>
</reference>
<feature type="domain" description="Protein export membrane protein SecD/SecF C-terminal" evidence="11">
    <location>
        <begin position="287"/>
        <end position="462"/>
    </location>
</feature>
<comment type="caution">
    <text evidence="9">Lacks conserved residue(s) required for the propagation of feature annotation.</text>
</comment>
<feature type="domain" description="SecDF P1 head subdomain" evidence="13">
    <location>
        <begin position="191"/>
        <end position="285"/>
    </location>
</feature>
<evidence type="ECO:0000256" key="7">
    <source>
        <dbReference type="ARBA" id="ARBA00023010"/>
    </source>
</evidence>
<dbReference type="InParanoid" id="D1C4J3"/>
<keyword evidence="4 9" id="KW-0812">Transmembrane</keyword>
<dbReference type="GO" id="GO:0006605">
    <property type="term" value="P:protein targeting"/>
    <property type="evidence" value="ECO:0007669"/>
    <property type="project" value="UniProtKB-UniRule"/>
</dbReference>
<evidence type="ECO:0000313" key="14">
    <source>
        <dbReference type="EMBL" id="ACZ39160.1"/>
    </source>
</evidence>
<comment type="similarity">
    <text evidence="9">Belongs to the SecD/SecF family. SecD subfamily.</text>
</comment>
<dbReference type="InterPro" id="IPR048631">
    <property type="entry name" value="SecD_1st"/>
</dbReference>
<dbReference type="Gene3D" id="3.30.70.3220">
    <property type="match status" value="1"/>
</dbReference>
<dbReference type="OrthoDB" id="9805019at2"/>